<keyword evidence="5 12" id="KW-0597">Phosphoprotein</keyword>
<evidence type="ECO:0000259" key="14">
    <source>
        <dbReference type="PROSITE" id="PS50109"/>
    </source>
</evidence>
<dbReference type="GO" id="GO:0000155">
    <property type="term" value="F:phosphorelay sensor kinase activity"/>
    <property type="evidence" value="ECO:0007669"/>
    <property type="project" value="InterPro"/>
</dbReference>
<dbReference type="Gene3D" id="3.30.565.10">
    <property type="entry name" value="Histidine kinase-like ATPase, C-terminal domain"/>
    <property type="match status" value="1"/>
</dbReference>
<accession>A0A512M3M2</accession>
<dbReference type="InterPro" id="IPR036890">
    <property type="entry name" value="HATPase_C_sf"/>
</dbReference>
<evidence type="ECO:0000313" key="17">
    <source>
        <dbReference type="Proteomes" id="UP000321577"/>
    </source>
</evidence>
<evidence type="ECO:0000256" key="3">
    <source>
        <dbReference type="ARBA" id="ARBA00012438"/>
    </source>
</evidence>
<dbReference type="PRINTS" id="PR00344">
    <property type="entry name" value="BCTRLSENSOR"/>
</dbReference>
<dbReference type="Gene3D" id="1.10.287.130">
    <property type="match status" value="1"/>
</dbReference>
<keyword evidence="6" id="KW-0808">Transferase</keyword>
<dbReference type="GO" id="GO:0005524">
    <property type="term" value="F:ATP binding"/>
    <property type="evidence" value="ECO:0007669"/>
    <property type="project" value="UniProtKB-KW"/>
</dbReference>
<gene>
    <name evidence="16" type="ORF">BGE01nite_06270</name>
</gene>
<evidence type="ECO:0000256" key="9">
    <source>
        <dbReference type="ARBA" id="ARBA00022840"/>
    </source>
</evidence>
<keyword evidence="11" id="KW-0472">Membrane</keyword>
<proteinExistence type="predicted"/>
<dbReference type="Pfam" id="PF02518">
    <property type="entry name" value="HATPase_c"/>
    <property type="match status" value="1"/>
</dbReference>
<keyword evidence="10" id="KW-0902">Two-component regulatory system</keyword>
<comment type="caution">
    <text evidence="16">The sequence shown here is derived from an EMBL/GenBank/DDBJ whole genome shotgun (WGS) entry which is preliminary data.</text>
</comment>
<evidence type="ECO:0000256" key="2">
    <source>
        <dbReference type="ARBA" id="ARBA00004236"/>
    </source>
</evidence>
<evidence type="ECO:0000259" key="15">
    <source>
        <dbReference type="PROSITE" id="PS50110"/>
    </source>
</evidence>
<evidence type="ECO:0000256" key="5">
    <source>
        <dbReference type="ARBA" id="ARBA00022553"/>
    </source>
</evidence>
<dbReference type="PANTHER" id="PTHR43547:SF2">
    <property type="entry name" value="HYBRID SIGNAL TRANSDUCTION HISTIDINE KINASE C"/>
    <property type="match status" value="1"/>
</dbReference>
<dbReference type="RefSeq" id="WP_146848801.1">
    <property type="nucleotide sequence ID" value="NZ_BKAG01000003.1"/>
</dbReference>
<evidence type="ECO:0000256" key="6">
    <source>
        <dbReference type="ARBA" id="ARBA00022679"/>
    </source>
</evidence>
<keyword evidence="4" id="KW-1003">Cell membrane</keyword>
<evidence type="ECO:0000256" key="10">
    <source>
        <dbReference type="ARBA" id="ARBA00023012"/>
    </source>
</evidence>
<keyword evidence="13" id="KW-0175">Coiled coil</keyword>
<evidence type="ECO:0000256" key="8">
    <source>
        <dbReference type="ARBA" id="ARBA00022777"/>
    </source>
</evidence>
<comment type="catalytic activity">
    <reaction evidence="1">
        <text>ATP + protein L-histidine = ADP + protein N-phospho-L-histidine.</text>
        <dbReference type="EC" id="2.7.13.3"/>
    </reaction>
</comment>
<dbReference type="EMBL" id="BKAG01000003">
    <property type="protein sequence ID" value="GEP41336.1"/>
    <property type="molecule type" value="Genomic_DNA"/>
</dbReference>
<dbReference type="Gene3D" id="3.40.50.2300">
    <property type="match status" value="2"/>
</dbReference>
<dbReference type="GO" id="GO:0005886">
    <property type="term" value="C:plasma membrane"/>
    <property type="evidence" value="ECO:0007669"/>
    <property type="project" value="UniProtKB-SubCell"/>
</dbReference>
<dbReference type="PANTHER" id="PTHR43547">
    <property type="entry name" value="TWO-COMPONENT HISTIDINE KINASE"/>
    <property type="match status" value="1"/>
</dbReference>
<feature type="domain" description="Response regulatory" evidence="15">
    <location>
        <begin position="415"/>
        <end position="528"/>
    </location>
</feature>
<dbReference type="InterPro" id="IPR001789">
    <property type="entry name" value="Sig_transdc_resp-reg_receiver"/>
</dbReference>
<evidence type="ECO:0000256" key="12">
    <source>
        <dbReference type="PROSITE-ProRule" id="PRU00169"/>
    </source>
</evidence>
<dbReference type="CDD" id="cd00156">
    <property type="entry name" value="REC"/>
    <property type="match status" value="1"/>
</dbReference>
<dbReference type="EC" id="2.7.13.3" evidence="3"/>
<dbReference type="InterPro" id="IPR003594">
    <property type="entry name" value="HATPase_dom"/>
</dbReference>
<organism evidence="16 17">
    <name type="scientific">Brevifollis gellanilyticus</name>
    <dbReference type="NCBI Taxonomy" id="748831"/>
    <lineage>
        <taxon>Bacteria</taxon>
        <taxon>Pseudomonadati</taxon>
        <taxon>Verrucomicrobiota</taxon>
        <taxon>Verrucomicrobiia</taxon>
        <taxon>Verrucomicrobiales</taxon>
        <taxon>Verrucomicrobiaceae</taxon>
    </lineage>
</organism>
<dbReference type="SUPFAM" id="SSF55874">
    <property type="entry name" value="ATPase domain of HSP90 chaperone/DNA topoisomerase II/histidine kinase"/>
    <property type="match status" value="1"/>
</dbReference>
<evidence type="ECO:0000256" key="13">
    <source>
        <dbReference type="SAM" id="Coils"/>
    </source>
</evidence>
<feature type="domain" description="Histidine kinase" evidence="14">
    <location>
        <begin position="173"/>
        <end position="391"/>
    </location>
</feature>
<dbReference type="SUPFAM" id="SSF52172">
    <property type="entry name" value="CheY-like"/>
    <property type="match status" value="2"/>
</dbReference>
<dbReference type="SMART" id="SM00448">
    <property type="entry name" value="REC"/>
    <property type="match status" value="2"/>
</dbReference>
<feature type="modified residue" description="4-aspartylphosphate" evidence="12">
    <location>
        <position position="69"/>
    </location>
</feature>
<keyword evidence="9" id="KW-0067">ATP-binding</keyword>
<keyword evidence="8" id="KW-0418">Kinase</keyword>
<feature type="modified residue" description="4-aspartylphosphate" evidence="12">
    <location>
        <position position="464"/>
    </location>
</feature>
<evidence type="ECO:0000256" key="11">
    <source>
        <dbReference type="ARBA" id="ARBA00023136"/>
    </source>
</evidence>
<dbReference type="AlphaFoldDB" id="A0A512M3M2"/>
<feature type="domain" description="Response regulatory" evidence="15">
    <location>
        <begin position="17"/>
        <end position="136"/>
    </location>
</feature>
<keyword evidence="17" id="KW-1185">Reference proteome</keyword>
<keyword evidence="7" id="KW-0547">Nucleotide-binding</keyword>
<dbReference type="Pfam" id="PF00072">
    <property type="entry name" value="Response_reg"/>
    <property type="match status" value="2"/>
</dbReference>
<dbReference type="InterPro" id="IPR011006">
    <property type="entry name" value="CheY-like_superfamily"/>
</dbReference>
<dbReference type="SMART" id="SM00388">
    <property type="entry name" value="HisKA"/>
    <property type="match status" value="1"/>
</dbReference>
<dbReference type="SMART" id="SM00387">
    <property type="entry name" value="HATPase_c"/>
    <property type="match status" value="1"/>
</dbReference>
<dbReference type="OrthoDB" id="9760752at2"/>
<dbReference type="InterPro" id="IPR004358">
    <property type="entry name" value="Sig_transdc_His_kin-like_C"/>
</dbReference>
<dbReference type="Proteomes" id="UP000321577">
    <property type="component" value="Unassembled WGS sequence"/>
</dbReference>
<dbReference type="PROSITE" id="PS50109">
    <property type="entry name" value="HIS_KIN"/>
    <property type="match status" value="1"/>
</dbReference>
<dbReference type="InterPro" id="IPR005467">
    <property type="entry name" value="His_kinase_dom"/>
</dbReference>
<dbReference type="CDD" id="cd00082">
    <property type="entry name" value="HisKA"/>
    <property type="match status" value="1"/>
</dbReference>
<sequence length="530" mass="58198">MIEPSASTDSASPAPLRIMLLDDNAIDRETCRRHLARVGNSSYEFLEHNSVDGAIERVLEYKPQCILLDYHLHDGTGLHFLDALSIIGGPKTYPVVMLTGTGSERIAVEVMKTGAQDYLSKDHLNPELLQRSIESAIYRANAERLLEEQRREMERLFREAQNANAQKDRFFATLSHELRTPLTPVLAVVSQTDLTDFSMEDFKETFAMIRRNVEVEARLIDDLLDITRITSGKLQIHTRSMDLHEVLKHSAEACDSERQAKGIRLDWNLTKDTIQLHADPARIQQVFWNLLKNAIKFTPDDGVIIVTTRKAGHMVEIEVADTGIGLPTTGVERIFDAFEQGNSEVTKKFGGLGLGLAISKALVAAHGGRIGAANRVESSGAVFTVRLPLGGESRNTAQTTSAPAPAAHAIPAGITILLVEDHLDSASVLRRILTARGYHVHVASTVRKALELFQAHPIDCVVSDLGLPDASGIELMEQISKMRPVPAVAISGYGQDSDVQRSLAAGFDQHLTKPVDVQRLLQALQTLIAS</sequence>
<feature type="coiled-coil region" evidence="13">
    <location>
        <begin position="139"/>
        <end position="166"/>
    </location>
</feature>
<dbReference type="FunFam" id="3.30.565.10:FF:000023">
    <property type="entry name" value="PAS domain-containing sensor histidine kinase"/>
    <property type="match status" value="1"/>
</dbReference>
<dbReference type="Pfam" id="PF00512">
    <property type="entry name" value="HisKA"/>
    <property type="match status" value="1"/>
</dbReference>
<reference evidence="16 17" key="1">
    <citation type="submission" date="2019-07" db="EMBL/GenBank/DDBJ databases">
        <title>Whole genome shotgun sequence of Brevifollis gellanilyticus NBRC 108608.</title>
        <authorList>
            <person name="Hosoyama A."/>
            <person name="Uohara A."/>
            <person name="Ohji S."/>
            <person name="Ichikawa N."/>
        </authorList>
    </citation>
    <scope>NUCLEOTIDE SEQUENCE [LARGE SCALE GENOMIC DNA]</scope>
    <source>
        <strain evidence="16 17">NBRC 108608</strain>
    </source>
</reference>
<dbReference type="PROSITE" id="PS50110">
    <property type="entry name" value="RESPONSE_REGULATORY"/>
    <property type="match status" value="2"/>
</dbReference>
<dbReference type="InterPro" id="IPR003661">
    <property type="entry name" value="HisK_dim/P_dom"/>
</dbReference>
<evidence type="ECO:0000256" key="4">
    <source>
        <dbReference type="ARBA" id="ARBA00022475"/>
    </source>
</evidence>
<name>A0A512M3M2_9BACT</name>
<protein>
    <recommendedName>
        <fullName evidence="3">histidine kinase</fullName>
        <ecNumber evidence="3">2.7.13.3</ecNumber>
    </recommendedName>
</protein>
<evidence type="ECO:0000256" key="7">
    <source>
        <dbReference type="ARBA" id="ARBA00022741"/>
    </source>
</evidence>
<comment type="subcellular location">
    <subcellularLocation>
        <location evidence="2">Cell membrane</location>
    </subcellularLocation>
</comment>
<evidence type="ECO:0000256" key="1">
    <source>
        <dbReference type="ARBA" id="ARBA00000085"/>
    </source>
</evidence>
<evidence type="ECO:0000313" key="16">
    <source>
        <dbReference type="EMBL" id="GEP41336.1"/>
    </source>
</evidence>